<organism evidence="2 3">
    <name type="scientific">Ditylenchus dipsaci</name>
    <dbReference type="NCBI Taxonomy" id="166011"/>
    <lineage>
        <taxon>Eukaryota</taxon>
        <taxon>Metazoa</taxon>
        <taxon>Ecdysozoa</taxon>
        <taxon>Nematoda</taxon>
        <taxon>Chromadorea</taxon>
        <taxon>Rhabditida</taxon>
        <taxon>Tylenchina</taxon>
        <taxon>Tylenchomorpha</taxon>
        <taxon>Sphaerularioidea</taxon>
        <taxon>Anguinidae</taxon>
        <taxon>Anguininae</taxon>
        <taxon>Ditylenchus</taxon>
    </lineage>
</organism>
<feature type="region of interest" description="Disordered" evidence="1">
    <location>
        <begin position="42"/>
        <end position="99"/>
    </location>
</feature>
<dbReference type="AlphaFoldDB" id="A0A915D9H5"/>
<reference evidence="3" key="1">
    <citation type="submission" date="2022-11" db="UniProtKB">
        <authorList>
            <consortium name="WormBaseParasite"/>
        </authorList>
    </citation>
    <scope>IDENTIFICATION</scope>
</reference>
<keyword evidence="2" id="KW-1185">Reference proteome</keyword>
<proteinExistence type="predicted"/>
<accession>A0A915D9H5</accession>
<evidence type="ECO:0000256" key="1">
    <source>
        <dbReference type="SAM" id="MobiDB-lite"/>
    </source>
</evidence>
<feature type="compositionally biased region" description="Basic residues" evidence="1">
    <location>
        <begin position="42"/>
        <end position="56"/>
    </location>
</feature>
<evidence type="ECO:0000313" key="2">
    <source>
        <dbReference type="Proteomes" id="UP000887574"/>
    </source>
</evidence>
<evidence type="ECO:0000313" key="3">
    <source>
        <dbReference type="WBParaSite" id="jg16847"/>
    </source>
</evidence>
<dbReference type="WBParaSite" id="jg16847">
    <property type="protein sequence ID" value="jg16847"/>
    <property type="gene ID" value="jg16847"/>
</dbReference>
<feature type="compositionally biased region" description="Polar residues" evidence="1">
    <location>
        <begin position="76"/>
        <end position="99"/>
    </location>
</feature>
<dbReference type="Proteomes" id="UP000887574">
    <property type="component" value="Unplaced"/>
</dbReference>
<protein>
    <submittedName>
        <fullName evidence="3">Uncharacterized protein</fullName>
    </submittedName>
</protein>
<sequence length="249" mass="28177">MFLDGRNARMLNGSVDWEAVRLAILSFRMQMLELSRKRTWKISRKQSSKINRKKSLYRNTDQKLQAGRQRKGKGNGETSSNLQQRYNRSSASIASTAGKSASRKVVQKIRRKKNGAMATGNEDFVVPDQYKYYQCANPDFALQCRMITAMAFVKEEDLLQCSMNYGSCLMIEEMKCVAAEKSSFHQLLLIRSGMFMNERLLEITERTTMQKPQITGFNVSSTAARTRRSLSPVAAGKESKGKTPEVPSS</sequence>
<feature type="region of interest" description="Disordered" evidence="1">
    <location>
        <begin position="215"/>
        <end position="249"/>
    </location>
</feature>
<name>A0A915D9H5_9BILA</name>